<dbReference type="InterPro" id="IPR001309">
    <property type="entry name" value="Pept_C14_p20"/>
</dbReference>
<dbReference type="GO" id="GO:0089720">
    <property type="term" value="F:caspase binding"/>
    <property type="evidence" value="ECO:0007669"/>
    <property type="project" value="TreeGrafter"/>
</dbReference>
<reference evidence="11" key="1">
    <citation type="submission" date="2025-08" db="UniProtKB">
        <authorList>
            <consortium name="RefSeq"/>
        </authorList>
    </citation>
    <scope>IDENTIFICATION</scope>
    <source>
        <tissue evidence="11">Kidney</tissue>
    </source>
</reference>
<evidence type="ECO:0000256" key="6">
    <source>
        <dbReference type="PIRSR" id="PIRSR038001-1"/>
    </source>
</evidence>
<keyword evidence="4" id="KW-0788">Thiol protease</keyword>
<dbReference type="GO" id="GO:0050727">
    <property type="term" value="P:regulation of inflammatory response"/>
    <property type="evidence" value="ECO:0007669"/>
    <property type="project" value="TreeGrafter"/>
</dbReference>
<name>A0A1S3ELE6_DIPOR</name>
<evidence type="ECO:0000313" key="11">
    <source>
        <dbReference type="RefSeq" id="XP_012865181.1"/>
    </source>
</evidence>
<dbReference type="GeneID" id="105980799"/>
<proteinExistence type="inferred from homology"/>
<dbReference type="GO" id="GO:0006508">
    <property type="term" value="P:proteolysis"/>
    <property type="evidence" value="ECO:0007669"/>
    <property type="project" value="UniProtKB-KW"/>
</dbReference>
<feature type="domain" description="Caspase family p20" evidence="9">
    <location>
        <begin position="141"/>
        <end position="269"/>
    </location>
</feature>
<evidence type="ECO:0000313" key="10">
    <source>
        <dbReference type="Proteomes" id="UP000081671"/>
    </source>
</evidence>
<dbReference type="OrthoDB" id="6097640at2759"/>
<dbReference type="Pfam" id="PF00656">
    <property type="entry name" value="Peptidase_C14"/>
    <property type="match status" value="1"/>
</dbReference>
<keyword evidence="5" id="KW-0865">Zymogen</keyword>
<dbReference type="SMART" id="SM00115">
    <property type="entry name" value="CASc"/>
    <property type="match status" value="1"/>
</dbReference>
<dbReference type="CDD" id="cd00032">
    <property type="entry name" value="CASc"/>
    <property type="match status" value="1"/>
</dbReference>
<dbReference type="CTD" id="838"/>
<dbReference type="Gene3D" id="3.40.50.1460">
    <property type="match status" value="1"/>
</dbReference>
<evidence type="ECO:0000256" key="7">
    <source>
        <dbReference type="RuleBase" id="RU003971"/>
    </source>
</evidence>
<evidence type="ECO:0000259" key="9">
    <source>
        <dbReference type="PROSITE" id="PS50208"/>
    </source>
</evidence>
<dbReference type="InterPro" id="IPR011600">
    <property type="entry name" value="Pept_C14_caspase"/>
</dbReference>
<dbReference type="PRINTS" id="PR00376">
    <property type="entry name" value="IL1BCENZYME"/>
</dbReference>
<dbReference type="PROSITE" id="PS50207">
    <property type="entry name" value="CASPASE_P10"/>
    <property type="match status" value="1"/>
</dbReference>
<dbReference type="PIRSF" id="PIRSF038001">
    <property type="entry name" value="Caspase_ICE"/>
    <property type="match status" value="1"/>
</dbReference>
<dbReference type="GO" id="GO:0004197">
    <property type="term" value="F:cysteine-type endopeptidase activity"/>
    <property type="evidence" value="ECO:0007669"/>
    <property type="project" value="InterPro"/>
</dbReference>
<dbReference type="GO" id="GO:0072559">
    <property type="term" value="C:NLRP3 inflammasome complex"/>
    <property type="evidence" value="ECO:0007669"/>
    <property type="project" value="TreeGrafter"/>
</dbReference>
<dbReference type="AlphaFoldDB" id="A0A1S3ELE6"/>
<dbReference type="InterPro" id="IPR016129">
    <property type="entry name" value="Caspase_his_AS"/>
</dbReference>
<evidence type="ECO:0000256" key="4">
    <source>
        <dbReference type="ARBA" id="ARBA00022807"/>
    </source>
</evidence>
<protein>
    <submittedName>
        <fullName evidence="11">Caspase-5 isoform X1</fullName>
    </submittedName>
</protein>
<dbReference type="STRING" id="10020.ENSDORP00000015293"/>
<evidence type="ECO:0000256" key="5">
    <source>
        <dbReference type="ARBA" id="ARBA00023145"/>
    </source>
</evidence>
<feature type="domain" description="Caspase family p10" evidence="8">
    <location>
        <begin position="296"/>
        <end position="381"/>
    </location>
</feature>
<evidence type="ECO:0000259" key="8">
    <source>
        <dbReference type="PROSITE" id="PS50207"/>
    </source>
</evidence>
<dbReference type="InterPro" id="IPR033139">
    <property type="entry name" value="Caspase_cys_AS"/>
</dbReference>
<evidence type="ECO:0000256" key="2">
    <source>
        <dbReference type="ARBA" id="ARBA00022670"/>
    </source>
</evidence>
<dbReference type="GO" id="GO:0097169">
    <property type="term" value="C:AIM2 inflammasome complex"/>
    <property type="evidence" value="ECO:0007669"/>
    <property type="project" value="TreeGrafter"/>
</dbReference>
<comment type="similarity">
    <text evidence="1 7">Belongs to the peptidase C14A family.</text>
</comment>
<keyword evidence="2" id="KW-0645">Protease</keyword>
<dbReference type="PROSITE" id="PS01122">
    <property type="entry name" value="CASPASE_CYS"/>
    <property type="match status" value="1"/>
</dbReference>
<dbReference type="RefSeq" id="XP_012865181.1">
    <property type="nucleotide sequence ID" value="XM_013009727.1"/>
</dbReference>
<feature type="active site" evidence="6">
    <location>
        <position position="265"/>
    </location>
</feature>
<evidence type="ECO:0000256" key="1">
    <source>
        <dbReference type="ARBA" id="ARBA00010134"/>
    </source>
</evidence>
<dbReference type="PANTHER" id="PTHR47901:SF3">
    <property type="entry name" value="CASPASE-1"/>
    <property type="match status" value="1"/>
</dbReference>
<dbReference type="InterPro" id="IPR015917">
    <property type="entry name" value="Pept_C14A"/>
</dbReference>
<dbReference type="Proteomes" id="UP000081671">
    <property type="component" value="Unplaced"/>
</dbReference>
<organism evidence="10 11">
    <name type="scientific">Dipodomys ordii</name>
    <name type="common">Ord's kangaroo rat</name>
    <dbReference type="NCBI Taxonomy" id="10020"/>
    <lineage>
        <taxon>Eukaryota</taxon>
        <taxon>Metazoa</taxon>
        <taxon>Chordata</taxon>
        <taxon>Craniata</taxon>
        <taxon>Vertebrata</taxon>
        <taxon>Euteleostomi</taxon>
        <taxon>Mammalia</taxon>
        <taxon>Eutheria</taxon>
        <taxon>Euarchontoglires</taxon>
        <taxon>Glires</taxon>
        <taxon>Rodentia</taxon>
        <taxon>Castorimorpha</taxon>
        <taxon>Heteromyidae</taxon>
        <taxon>Dipodomyinae</taxon>
        <taxon>Dipodomys</taxon>
    </lineage>
</organism>
<gene>
    <name evidence="11" type="primary">Casp5</name>
</gene>
<dbReference type="GO" id="GO:0072557">
    <property type="term" value="C:IPAF inflammasome complex"/>
    <property type="evidence" value="ECO:0007669"/>
    <property type="project" value="TreeGrafter"/>
</dbReference>
<dbReference type="SUPFAM" id="SSF52129">
    <property type="entry name" value="Caspase-like"/>
    <property type="match status" value="1"/>
</dbReference>
<dbReference type="InterPro" id="IPR029030">
    <property type="entry name" value="Caspase-like_dom_sf"/>
</dbReference>
<dbReference type="InParanoid" id="A0A1S3ELE6"/>
<keyword evidence="3" id="KW-0378">Hydrolase</keyword>
<dbReference type="PROSITE" id="PS50208">
    <property type="entry name" value="CASPASE_P20"/>
    <property type="match status" value="1"/>
</dbReference>
<keyword evidence="10" id="KW-1185">Reference proteome</keyword>
<accession>A0A1S3ELE6</accession>
<dbReference type="FunFam" id="3.40.50.1460:FF:000007">
    <property type="entry name" value="Caspase-1"/>
    <property type="match status" value="1"/>
</dbReference>
<dbReference type="InterPro" id="IPR002138">
    <property type="entry name" value="Pept_C14_p10"/>
</dbReference>
<dbReference type="PANTHER" id="PTHR47901">
    <property type="entry name" value="CASPASE RECRUITMENT DOMAIN-CONTAINING PROTEIN 18"/>
    <property type="match status" value="1"/>
</dbReference>
<dbReference type="PROSITE" id="PS01121">
    <property type="entry name" value="CASPASE_HIS"/>
    <property type="match status" value="1"/>
</dbReference>
<dbReference type="KEGG" id="dord:105980799"/>
<dbReference type="InterPro" id="IPR002398">
    <property type="entry name" value="Pept_C14"/>
</dbReference>
<evidence type="ECO:0000256" key="3">
    <source>
        <dbReference type="ARBA" id="ARBA00022801"/>
    </source>
</evidence>
<dbReference type="FunCoup" id="A0A1S3ELE6">
    <property type="interactions" value="182"/>
</dbReference>
<sequence length="383" mass="43902">MLLSLPRTLKKNFKKNPFKMAEVVGKNILTGFLENLVQNNKVKLEEQDKETFNNAEWRDKRWVFVDALQRNPDIITRQVLRETILKEKPKGNDVNVHPITETKPAESAEPDVLQLCPREKFLRLSAEMADEIYPIKERTDRTRQALIICNIMFDHHSLRYGAEIDIRGMEGLLKDLGYTVTVKRNLKAKDMESLLRAFADRPEHSNSDSTFLVLMSHGTPHGICGTMDSKETPDVLFYDTIYQIFNTCNCRGLRDKPKVIIVQACRGGNSGGVWLRDSPAALADSFSVSQNLEEDAVSLRHKEKDFIAFFSSTPNNLSYRDPMSGSPFITELIRCFQKYSCSCHIVQIFRKIQQSFENPTTKAQLPSIERITLTRDFYLFPGN</sequence>
<feature type="active site" evidence="6">
    <location>
        <position position="217"/>
    </location>
</feature>